<feature type="compositionally biased region" description="Basic and acidic residues" evidence="1">
    <location>
        <begin position="230"/>
        <end position="244"/>
    </location>
</feature>
<proteinExistence type="predicted"/>
<name>A0A9P4LW78_9PEZI</name>
<reference evidence="2" key="1">
    <citation type="journal article" date="2020" name="Stud. Mycol.">
        <title>101 Dothideomycetes genomes: a test case for predicting lifestyles and emergence of pathogens.</title>
        <authorList>
            <person name="Haridas S."/>
            <person name="Albert R."/>
            <person name="Binder M."/>
            <person name="Bloem J."/>
            <person name="Labutti K."/>
            <person name="Salamov A."/>
            <person name="Andreopoulos B."/>
            <person name="Baker S."/>
            <person name="Barry K."/>
            <person name="Bills G."/>
            <person name="Bluhm B."/>
            <person name="Cannon C."/>
            <person name="Castanera R."/>
            <person name="Culley D."/>
            <person name="Daum C."/>
            <person name="Ezra D."/>
            <person name="Gonzalez J."/>
            <person name="Henrissat B."/>
            <person name="Kuo A."/>
            <person name="Liang C."/>
            <person name="Lipzen A."/>
            <person name="Lutzoni F."/>
            <person name="Magnuson J."/>
            <person name="Mondo S."/>
            <person name="Nolan M."/>
            <person name="Ohm R."/>
            <person name="Pangilinan J."/>
            <person name="Park H.-J."/>
            <person name="Ramirez L."/>
            <person name="Alfaro M."/>
            <person name="Sun H."/>
            <person name="Tritt A."/>
            <person name="Yoshinaga Y."/>
            <person name="Zwiers L.-H."/>
            <person name="Turgeon B."/>
            <person name="Goodwin S."/>
            <person name="Spatafora J."/>
            <person name="Crous P."/>
            <person name="Grigoriev I."/>
        </authorList>
    </citation>
    <scope>NUCLEOTIDE SEQUENCE</scope>
    <source>
        <strain evidence="2">CBS 121410</strain>
    </source>
</reference>
<accession>A0A9P4LW78</accession>
<evidence type="ECO:0000313" key="2">
    <source>
        <dbReference type="EMBL" id="KAF2086144.1"/>
    </source>
</evidence>
<keyword evidence="3" id="KW-1185">Reference proteome</keyword>
<comment type="caution">
    <text evidence="2">The sequence shown here is derived from an EMBL/GenBank/DDBJ whole genome shotgun (WGS) entry which is preliminary data.</text>
</comment>
<feature type="compositionally biased region" description="Low complexity" evidence="1">
    <location>
        <begin position="61"/>
        <end position="84"/>
    </location>
</feature>
<dbReference type="EMBL" id="ML978726">
    <property type="protein sequence ID" value="KAF2086144.1"/>
    <property type="molecule type" value="Genomic_DNA"/>
</dbReference>
<evidence type="ECO:0008006" key="4">
    <source>
        <dbReference type="Google" id="ProtNLM"/>
    </source>
</evidence>
<dbReference type="AlphaFoldDB" id="A0A9P4LW78"/>
<feature type="region of interest" description="Disordered" evidence="1">
    <location>
        <begin position="1"/>
        <end position="89"/>
    </location>
</feature>
<evidence type="ECO:0000313" key="3">
    <source>
        <dbReference type="Proteomes" id="UP000799776"/>
    </source>
</evidence>
<dbReference type="Proteomes" id="UP000799776">
    <property type="component" value="Unassembled WGS sequence"/>
</dbReference>
<sequence>MAKKKNFSAETSSSLLNNPAATSSNKRRRITPDNSKPTSDNTTNNTAKEVTPMLEISTAKPSDMAAVSASSPVASGPSPESASFPAPPTSALRVHVAASSKISAKVRAVLQCLGAESDTQRTAVQRYGDRLAVADPVLQAPTTNVEEDENKSHVVMLEASSEGANKLVSVVEIAKRELEKTGAGDWWEYSAVRSAEEGEFRKEGKQQPGADDADEHGARGADGGDDADDGERSEAAFEDMDKLVVEGRKERDRSVLIVYLSRRQVPELKEMYGEQSSSDKR</sequence>
<dbReference type="OrthoDB" id="424402at2759"/>
<organism evidence="2 3">
    <name type="scientific">Saccharata proteae CBS 121410</name>
    <dbReference type="NCBI Taxonomy" id="1314787"/>
    <lineage>
        <taxon>Eukaryota</taxon>
        <taxon>Fungi</taxon>
        <taxon>Dikarya</taxon>
        <taxon>Ascomycota</taxon>
        <taxon>Pezizomycotina</taxon>
        <taxon>Dothideomycetes</taxon>
        <taxon>Dothideomycetes incertae sedis</taxon>
        <taxon>Botryosphaeriales</taxon>
        <taxon>Saccharataceae</taxon>
        <taxon>Saccharata</taxon>
    </lineage>
</organism>
<feature type="compositionally biased region" description="Polar residues" evidence="1">
    <location>
        <begin position="8"/>
        <end position="24"/>
    </location>
</feature>
<gene>
    <name evidence="2" type="ORF">K490DRAFT_67065</name>
</gene>
<protein>
    <recommendedName>
        <fullName evidence="4">DNA/RNA-binding protein Alba-like domain-containing protein</fullName>
    </recommendedName>
</protein>
<feature type="region of interest" description="Disordered" evidence="1">
    <location>
        <begin position="197"/>
        <end position="244"/>
    </location>
</feature>
<evidence type="ECO:0000256" key="1">
    <source>
        <dbReference type="SAM" id="MobiDB-lite"/>
    </source>
</evidence>
<feature type="compositionally biased region" description="Polar residues" evidence="1">
    <location>
        <begin position="32"/>
        <end position="48"/>
    </location>
</feature>